<proteinExistence type="predicted"/>
<dbReference type="Gene3D" id="2.60.40.1190">
    <property type="match status" value="1"/>
</dbReference>
<feature type="domain" description="Carbohydrate-binding" evidence="1">
    <location>
        <begin position="49"/>
        <end position="198"/>
    </location>
</feature>
<dbReference type="SUPFAM" id="SSF49344">
    <property type="entry name" value="CBD9-like"/>
    <property type="match status" value="1"/>
</dbReference>
<dbReference type="CDD" id="cd09620">
    <property type="entry name" value="CBM9_like_3"/>
    <property type="match status" value="1"/>
</dbReference>
<dbReference type="RefSeq" id="WP_159302933.1">
    <property type="nucleotide sequence ID" value="NZ_LR733271.1"/>
</dbReference>
<dbReference type="PANTHER" id="PTHR35532:SF5">
    <property type="entry name" value="CARBOHYDRATE-BINDING DOMAIN-CONTAINING PROTEIN"/>
    <property type="match status" value="1"/>
</dbReference>
<evidence type="ECO:0000313" key="3">
    <source>
        <dbReference type="Proteomes" id="UP000430202"/>
    </source>
</evidence>
<organism evidence="2 3">
    <name type="scientific">Maribacter litoralis</name>
    <dbReference type="NCBI Taxonomy" id="2059726"/>
    <lineage>
        <taxon>Bacteria</taxon>
        <taxon>Pseudomonadati</taxon>
        <taxon>Bacteroidota</taxon>
        <taxon>Flavobacteriia</taxon>
        <taxon>Flavobacteriales</taxon>
        <taxon>Flavobacteriaceae</taxon>
        <taxon>Maribacter</taxon>
    </lineage>
</organism>
<dbReference type="Proteomes" id="UP000430202">
    <property type="component" value="Unassembled WGS sequence"/>
</dbReference>
<sequence>MEITDKKSLKTKKAIALLLFLIYLGAISLVAQETPRTYIAVNTTEYISIDGKMNEDAWQSANWSSNFIDIEGIKKPTYPTMFKMLWDQQYMYFFAQLEEPHVWANLKQRDTIIFYNNDFEIFIDPDGDTHNYYEFEMNALNTIWDLYLSKPYRNHGYIMDGWDFKGIKTAVDINGTLNNSSDIDKGWNIEIAIPWSFTTAPGGTTKVPENEFWRINFSRVNWDFDLKNGNYYRKKDSNGKFLPEYNWVWSPQGVINMHEPEHWGYVFFSKDDSKTFTIPEDEHIKWYMYQLYRNVKNKNEQGWNLKNGKLQREAKIIKGKPVIAVLEKNNFGFDIWVKSPFTNNQLVIHTDGKFETYHEQTN</sequence>
<evidence type="ECO:0000259" key="1">
    <source>
        <dbReference type="Pfam" id="PF06452"/>
    </source>
</evidence>
<dbReference type="InterPro" id="IPR010502">
    <property type="entry name" value="Carb-bd_dom_fam9"/>
</dbReference>
<reference evidence="2 3" key="1">
    <citation type="submission" date="2019-10" db="EMBL/GenBank/DDBJ databases">
        <authorList>
            <person name="Karimi E."/>
        </authorList>
    </citation>
    <scope>NUCLEOTIDE SEQUENCE [LARGE SCALE GENOMIC DNA]</scope>
    <source>
        <strain evidence="2">Maribacter sp. 151</strain>
    </source>
</reference>
<dbReference type="AlphaFoldDB" id="A0A653SFD4"/>
<dbReference type="GO" id="GO:0016052">
    <property type="term" value="P:carbohydrate catabolic process"/>
    <property type="evidence" value="ECO:0007669"/>
    <property type="project" value="InterPro"/>
</dbReference>
<dbReference type="PANTHER" id="PTHR35532">
    <property type="entry name" value="SIMILAR TO POLYHYDROXYALKANOATE DEPOLYMERASE"/>
    <property type="match status" value="1"/>
</dbReference>
<dbReference type="EMBL" id="CABWLR010000003">
    <property type="protein sequence ID" value="VXB66934.1"/>
    <property type="molecule type" value="Genomic_DNA"/>
</dbReference>
<gene>
    <name evidence="2" type="ORF">MARI151_30304</name>
</gene>
<dbReference type="Pfam" id="PF06452">
    <property type="entry name" value="CBM9_1"/>
    <property type="match status" value="1"/>
</dbReference>
<accession>A0A653SFD4</accession>
<name>A0A653SFD4_9FLAO</name>
<dbReference type="GO" id="GO:0004553">
    <property type="term" value="F:hydrolase activity, hydrolyzing O-glycosyl compounds"/>
    <property type="evidence" value="ECO:0007669"/>
    <property type="project" value="InterPro"/>
</dbReference>
<keyword evidence="3" id="KW-1185">Reference proteome</keyword>
<dbReference type="GO" id="GO:0030246">
    <property type="term" value="F:carbohydrate binding"/>
    <property type="evidence" value="ECO:0007669"/>
    <property type="project" value="InterPro"/>
</dbReference>
<protein>
    <submittedName>
        <fullName evidence="2">Carbohydrate-binding family 9-like protein</fullName>
    </submittedName>
</protein>
<evidence type="ECO:0000313" key="2">
    <source>
        <dbReference type="EMBL" id="VXB66934.1"/>
    </source>
</evidence>